<dbReference type="EMBL" id="JAUCMV010000003">
    <property type="protein sequence ID" value="KAK0410753.1"/>
    <property type="molecule type" value="Genomic_DNA"/>
</dbReference>
<evidence type="ECO:0000256" key="11">
    <source>
        <dbReference type="SAM" id="SignalP"/>
    </source>
</evidence>
<dbReference type="AlphaFoldDB" id="A0AA39HRI5"/>
<dbReference type="Proteomes" id="UP001175271">
    <property type="component" value="Unassembled WGS sequence"/>
</dbReference>
<keyword evidence="8 10" id="KW-0333">Golgi apparatus</keyword>
<evidence type="ECO:0000256" key="8">
    <source>
        <dbReference type="ARBA" id="ARBA00023034"/>
    </source>
</evidence>
<dbReference type="InterPro" id="IPR002659">
    <property type="entry name" value="Glyco_trans_31"/>
</dbReference>
<keyword evidence="4" id="KW-0808">Transferase</keyword>
<dbReference type="GO" id="GO:0006493">
    <property type="term" value="P:protein O-linked glycosylation"/>
    <property type="evidence" value="ECO:0007669"/>
    <property type="project" value="TreeGrafter"/>
</dbReference>
<evidence type="ECO:0000256" key="10">
    <source>
        <dbReference type="RuleBase" id="RU363063"/>
    </source>
</evidence>
<keyword evidence="5" id="KW-0812">Transmembrane</keyword>
<evidence type="ECO:0000256" key="7">
    <source>
        <dbReference type="ARBA" id="ARBA00022989"/>
    </source>
</evidence>
<dbReference type="Pfam" id="PF01762">
    <property type="entry name" value="Galactosyl_T"/>
    <property type="match status" value="1"/>
</dbReference>
<evidence type="ECO:0000256" key="9">
    <source>
        <dbReference type="ARBA" id="ARBA00023136"/>
    </source>
</evidence>
<sequence>MRWTSSWIPFLPILVVLIVAWSAVWSGTTLSDEPCRAEEFARPVQIRKRHLNDSDVDNVIVLNETINWPSVHIQPRRFHLQRNLSFLVVVHSEIYNFDRRHELRTILSKELRQLANFDLLFATARSVEHEIQETLMSEAGEFDDIVQSYHIDNYHALPMKAHAWISYVHEHLQNSTKFVLKIDDDVSINAGLVANFLASRSHSESLRSVYCYPFKIAADKRKWSRYYLSEEEFPFPNLGVFCAGLAYTLSADLMPHLYRNLQKTRFVWLDDWYVTHALLVDVDFTIYDVSPFYLTSESGREALNRLRRVLIGDLPTPWFAHLRPRDRFDRLGQLRLWRRSQLCSDDVRDPRIAPNSPYRIN</sequence>
<comment type="subcellular location">
    <subcellularLocation>
        <location evidence="1 10">Golgi apparatus membrane</location>
        <topology evidence="1 10">Single-pass type II membrane protein</topology>
    </subcellularLocation>
</comment>
<evidence type="ECO:0000256" key="6">
    <source>
        <dbReference type="ARBA" id="ARBA00022968"/>
    </source>
</evidence>
<reference evidence="12" key="1">
    <citation type="submission" date="2023-06" db="EMBL/GenBank/DDBJ databases">
        <title>Genomic analysis of the entomopathogenic nematode Steinernema hermaphroditum.</title>
        <authorList>
            <person name="Schwarz E.M."/>
            <person name="Heppert J.K."/>
            <person name="Baniya A."/>
            <person name="Schwartz H.T."/>
            <person name="Tan C.-H."/>
            <person name="Antoshechkin I."/>
            <person name="Sternberg P.W."/>
            <person name="Goodrich-Blair H."/>
            <person name="Dillman A.R."/>
        </authorList>
    </citation>
    <scope>NUCLEOTIDE SEQUENCE</scope>
    <source>
        <strain evidence="12">PS9179</strain>
        <tissue evidence="12">Whole animal</tissue>
    </source>
</reference>
<dbReference type="GO" id="GO:0016758">
    <property type="term" value="F:hexosyltransferase activity"/>
    <property type="evidence" value="ECO:0007669"/>
    <property type="project" value="InterPro"/>
</dbReference>
<feature type="signal peptide" evidence="11">
    <location>
        <begin position="1"/>
        <end position="26"/>
    </location>
</feature>
<keyword evidence="3 10" id="KW-0328">Glycosyltransferase</keyword>
<evidence type="ECO:0000256" key="1">
    <source>
        <dbReference type="ARBA" id="ARBA00004323"/>
    </source>
</evidence>
<organism evidence="12 13">
    <name type="scientific">Steinernema hermaphroditum</name>
    <dbReference type="NCBI Taxonomy" id="289476"/>
    <lineage>
        <taxon>Eukaryota</taxon>
        <taxon>Metazoa</taxon>
        <taxon>Ecdysozoa</taxon>
        <taxon>Nematoda</taxon>
        <taxon>Chromadorea</taxon>
        <taxon>Rhabditida</taxon>
        <taxon>Tylenchina</taxon>
        <taxon>Panagrolaimomorpha</taxon>
        <taxon>Strongyloidoidea</taxon>
        <taxon>Steinernematidae</taxon>
        <taxon>Steinernema</taxon>
    </lineage>
</organism>
<dbReference type="PANTHER" id="PTHR11214">
    <property type="entry name" value="BETA-1,3-N-ACETYLGLUCOSAMINYLTRANSFERASE"/>
    <property type="match status" value="1"/>
</dbReference>
<keyword evidence="13" id="KW-1185">Reference proteome</keyword>
<evidence type="ECO:0000256" key="5">
    <source>
        <dbReference type="ARBA" id="ARBA00022692"/>
    </source>
</evidence>
<comment type="similarity">
    <text evidence="2 10">Belongs to the glycosyltransferase 31 family.</text>
</comment>
<protein>
    <recommendedName>
        <fullName evidence="10">Hexosyltransferase</fullName>
        <ecNumber evidence="10">2.4.1.-</ecNumber>
    </recommendedName>
</protein>
<feature type="chain" id="PRO_5041382339" description="Hexosyltransferase" evidence="11">
    <location>
        <begin position="27"/>
        <end position="361"/>
    </location>
</feature>
<name>A0AA39HRI5_9BILA</name>
<evidence type="ECO:0000256" key="2">
    <source>
        <dbReference type="ARBA" id="ARBA00008661"/>
    </source>
</evidence>
<keyword evidence="6" id="KW-0735">Signal-anchor</keyword>
<accession>A0AA39HRI5</accession>
<evidence type="ECO:0000313" key="13">
    <source>
        <dbReference type="Proteomes" id="UP001175271"/>
    </source>
</evidence>
<dbReference type="PANTHER" id="PTHR11214:SF364">
    <property type="entry name" value="HEXOSYLTRANSFERASE"/>
    <property type="match status" value="1"/>
</dbReference>
<dbReference type="GO" id="GO:0000139">
    <property type="term" value="C:Golgi membrane"/>
    <property type="evidence" value="ECO:0007669"/>
    <property type="project" value="UniProtKB-SubCell"/>
</dbReference>
<evidence type="ECO:0000256" key="4">
    <source>
        <dbReference type="ARBA" id="ARBA00022679"/>
    </source>
</evidence>
<keyword evidence="7" id="KW-1133">Transmembrane helix</keyword>
<evidence type="ECO:0000313" key="12">
    <source>
        <dbReference type="EMBL" id="KAK0410753.1"/>
    </source>
</evidence>
<dbReference type="EC" id="2.4.1.-" evidence="10"/>
<keyword evidence="9" id="KW-0472">Membrane</keyword>
<keyword evidence="11" id="KW-0732">Signal</keyword>
<proteinExistence type="inferred from homology"/>
<evidence type="ECO:0000256" key="3">
    <source>
        <dbReference type="ARBA" id="ARBA00022676"/>
    </source>
</evidence>
<comment type="caution">
    <text evidence="12">The sequence shown here is derived from an EMBL/GenBank/DDBJ whole genome shotgun (WGS) entry which is preliminary data.</text>
</comment>
<dbReference type="Gene3D" id="3.90.550.50">
    <property type="match status" value="1"/>
</dbReference>
<gene>
    <name evidence="12" type="ORF">QR680_005306</name>
</gene>